<dbReference type="InterPro" id="IPR013130">
    <property type="entry name" value="Fe3_Rdtase_TM_dom"/>
</dbReference>
<proteinExistence type="inferred from homology"/>
<evidence type="ECO:0000313" key="9">
    <source>
        <dbReference type="EMBL" id="MBD7961810.1"/>
    </source>
</evidence>
<reference evidence="9 10" key="1">
    <citation type="submission" date="2020-08" db="EMBL/GenBank/DDBJ databases">
        <title>A Genomic Blueprint of the Chicken Gut Microbiome.</title>
        <authorList>
            <person name="Gilroy R."/>
            <person name="Ravi A."/>
            <person name="Getino M."/>
            <person name="Pursley I."/>
            <person name="Horton D.L."/>
            <person name="Alikhan N.-F."/>
            <person name="Baker D."/>
            <person name="Gharbi K."/>
            <person name="Hall N."/>
            <person name="Watson M."/>
            <person name="Adriaenssens E.M."/>
            <person name="Foster-Nyarko E."/>
            <person name="Jarju S."/>
            <person name="Secka A."/>
            <person name="Antonio M."/>
            <person name="Oren A."/>
            <person name="Chaudhuri R."/>
            <person name="La Ragione R.M."/>
            <person name="Hildebrand F."/>
            <person name="Pallen M.J."/>
        </authorList>
    </citation>
    <scope>NUCLEOTIDE SEQUENCE [LARGE SCALE GENOMIC DNA]</scope>
    <source>
        <strain evidence="9 10">Sa2CVA6</strain>
    </source>
</reference>
<keyword evidence="6 7" id="KW-0472">Membrane</keyword>
<dbReference type="PANTHER" id="PTHR36964">
    <property type="entry name" value="PROTEIN-METHIONINE-SULFOXIDE REDUCTASE HEME-BINDING SUBUNIT MSRQ"/>
    <property type="match status" value="1"/>
</dbReference>
<comment type="cofactor">
    <cofactor evidence="7">
        <name>heme b</name>
        <dbReference type="ChEBI" id="CHEBI:60344"/>
    </cofactor>
    <text evidence="7">Binds 1 heme b (iron(II)-protoporphyrin IX) group per subunit.</text>
</comment>
<keyword evidence="7" id="KW-0285">Flavoprotein</keyword>
<evidence type="ECO:0000256" key="5">
    <source>
        <dbReference type="ARBA" id="ARBA00023004"/>
    </source>
</evidence>
<evidence type="ECO:0000256" key="1">
    <source>
        <dbReference type="ARBA" id="ARBA00004141"/>
    </source>
</evidence>
<keyword evidence="3 7" id="KW-0812">Transmembrane</keyword>
<dbReference type="HAMAP" id="MF_01207">
    <property type="entry name" value="MsrQ"/>
    <property type="match status" value="1"/>
</dbReference>
<evidence type="ECO:0000256" key="4">
    <source>
        <dbReference type="ARBA" id="ARBA00022989"/>
    </source>
</evidence>
<dbReference type="EMBL" id="JACSQK010000007">
    <property type="protein sequence ID" value="MBD7961810.1"/>
    <property type="molecule type" value="Genomic_DNA"/>
</dbReference>
<comment type="subcellular location">
    <subcellularLocation>
        <location evidence="7">Cell membrane</location>
        <topology evidence="7">Multi-pass membrane protein</topology>
    </subcellularLocation>
    <subcellularLocation>
        <location evidence="1">Membrane</location>
        <topology evidence="1">Multi-pass membrane protein</topology>
    </subcellularLocation>
</comment>
<feature type="transmembrane region" description="Helical" evidence="7">
    <location>
        <begin position="122"/>
        <end position="142"/>
    </location>
</feature>
<dbReference type="Pfam" id="PF01794">
    <property type="entry name" value="Ferric_reduct"/>
    <property type="match status" value="1"/>
</dbReference>
<evidence type="ECO:0000313" key="10">
    <source>
        <dbReference type="Proteomes" id="UP000634919"/>
    </source>
</evidence>
<keyword evidence="4 7" id="KW-1133">Transmembrane helix</keyword>
<feature type="transmembrane region" description="Helical" evidence="7">
    <location>
        <begin position="154"/>
        <end position="171"/>
    </location>
</feature>
<keyword evidence="7" id="KW-0349">Heme</keyword>
<protein>
    <recommendedName>
        <fullName evidence="7">Protein-methionine-sulfoxide reductase heme-binding subunit MsrQ</fullName>
    </recommendedName>
    <alternativeName>
        <fullName evidence="7">Flavocytochrome MsrQ</fullName>
    </alternativeName>
</protein>
<evidence type="ECO:0000256" key="6">
    <source>
        <dbReference type="ARBA" id="ARBA00023136"/>
    </source>
</evidence>
<dbReference type="Proteomes" id="UP000634919">
    <property type="component" value="Unassembled WGS sequence"/>
</dbReference>
<evidence type="ECO:0000256" key="3">
    <source>
        <dbReference type="ARBA" id="ARBA00022692"/>
    </source>
</evidence>
<comment type="subunit">
    <text evidence="7">Heterodimer of a catalytic subunit (MsrP) and a heme-binding subunit (MsrQ).</text>
</comment>
<evidence type="ECO:0000256" key="7">
    <source>
        <dbReference type="HAMAP-Rule" id="MF_01207"/>
    </source>
</evidence>
<keyword evidence="7" id="KW-1003">Cell membrane</keyword>
<evidence type="ECO:0000259" key="8">
    <source>
        <dbReference type="Pfam" id="PF01794"/>
    </source>
</evidence>
<keyword evidence="2 7" id="KW-0813">Transport</keyword>
<sequence>MRLVRLNTWLSHTTIKPAVWLLCLLPLATLILRVMAQELGPNPAETLLRSTGDWALRGLCLVLTLTPLQQGIGLTALGRLRRLLGLFSFFYAVLHALIYAWLEVGWQWQEMWQDVLERPFITVGMLAWLLLAVLAATSFQAAIRTLGGKRWKRVHRMVHLAAWLVLLHFYWMREGKNNTQEVWYYVAVIATLQAWRLWRWYQRRSAQSAVRL</sequence>
<organism evidence="9 10">
    <name type="scientific">Comamonas avium</name>
    <dbReference type="NCBI Taxonomy" id="2762231"/>
    <lineage>
        <taxon>Bacteria</taxon>
        <taxon>Pseudomonadati</taxon>
        <taxon>Pseudomonadota</taxon>
        <taxon>Betaproteobacteria</taxon>
        <taxon>Burkholderiales</taxon>
        <taxon>Comamonadaceae</taxon>
        <taxon>Comamonas</taxon>
    </lineage>
</organism>
<keyword evidence="5 7" id="KW-0408">Iron</keyword>
<dbReference type="InterPro" id="IPR022837">
    <property type="entry name" value="MsrQ-like"/>
</dbReference>
<comment type="caution">
    <text evidence="9">The sequence shown here is derived from an EMBL/GenBank/DDBJ whole genome shotgun (WGS) entry which is preliminary data.</text>
</comment>
<keyword evidence="10" id="KW-1185">Reference proteome</keyword>
<evidence type="ECO:0000256" key="2">
    <source>
        <dbReference type="ARBA" id="ARBA00022448"/>
    </source>
</evidence>
<accession>A0ABR8SE98</accession>
<gene>
    <name evidence="7" type="primary">msrQ</name>
    <name evidence="9" type="ORF">H9646_15160</name>
</gene>
<comment type="caution">
    <text evidence="7">Lacks conserved residue(s) required for the propagation of feature annotation.</text>
</comment>
<keyword evidence="7" id="KW-0288">FMN</keyword>
<comment type="function">
    <text evidence="7">Part of the MsrPQ system that repairs oxidized periplasmic proteins containing methionine sulfoxide residues (Met-O), using respiratory chain electrons. Thus protects these proteins from oxidative-stress damage caused by reactive species of oxygen and chlorine generated by the host defense mechanisms. MsrPQ is essential for the maintenance of envelope integrity under bleach stress, rescuing a wide series of structurally unrelated periplasmic proteins from methionine oxidation. MsrQ provides electrons for reduction to the reductase catalytic subunit MsrP, using the quinone pool of the respiratory chain.</text>
</comment>
<feature type="transmembrane region" description="Helical" evidence="7">
    <location>
        <begin position="183"/>
        <end position="201"/>
    </location>
</feature>
<dbReference type="PANTHER" id="PTHR36964:SF1">
    <property type="entry name" value="PROTEIN-METHIONINE-SULFOXIDE REDUCTASE HEME-BINDING SUBUNIT MSRQ"/>
    <property type="match status" value="1"/>
</dbReference>
<feature type="transmembrane region" description="Helical" evidence="7">
    <location>
        <begin position="55"/>
        <end position="76"/>
    </location>
</feature>
<keyword evidence="7" id="KW-0249">Electron transport</keyword>
<comment type="similarity">
    <text evidence="7">Belongs to the MsrQ family.</text>
</comment>
<feature type="transmembrane region" description="Helical" evidence="7">
    <location>
        <begin position="83"/>
        <end position="102"/>
    </location>
</feature>
<comment type="cofactor">
    <cofactor evidence="7">
        <name>FMN</name>
        <dbReference type="ChEBI" id="CHEBI:58210"/>
    </cofactor>
    <text evidence="7">Binds 1 FMN per subunit.</text>
</comment>
<feature type="domain" description="Ferric oxidoreductase" evidence="8">
    <location>
        <begin position="52"/>
        <end position="164"/>
    </location>
</feature>
<keyword evidence="7" id="KW-0479">Metal-binding</keyword>
<name>A0ABR8SE98_9BURK</name>